<sequence>MPEESLLWPLVVLCFLCYFQVNTEISATVFLTLGGSGVLEDSSSKLEFLESMCRISV</sequence>
<feature type="signal peptide" evidence="1">
    <location>
        <begin position="1"/>
        <end position="23"/>
    </location>
</feature>
<dbReference type="EMBL" id="CM004401">
    <property type="protein sequence ID" value="OAY29486.1"/>
    <property type="molecule type" value="Genomic_DNA"/>
</dbReference>
<proteinExistence type="predicted"/>
<protein>
    <submittedName>
        <fullName evidence="2">Uncharacterized protein</fullName>
    </submittedName>
</protein>
<feature type="chain" id="PRO_5012587241" evidence="1">
    <location>
        <begin position="24"/>
        <end position="57"/>
    </location>
</feature>
<reference evidence="2" key="1">
    <citation type="submission" date="2016-02" db="EMBL/GenBank/DDBJ databases">
        <title>WGS assembly of Manihot esculenta.</title>
        <authorList>
            <person name="Bredeson J.V."/>
            <person name="Prochnik S.E."/>
            <person name="Lyons J.B."/>
            <person name="Schmutz J."/>
            <person name="Grimwood J."/>
            <person name="Vrebalov J."/>
            <person name="Bart R.S."/>
            <person name="Amuge T."/>
            <person name="Ferguson M.E."/>
            <person name="Green R."/>
            <person name="Putnam N."/>
            <person name="Stites J."/>
            <person name="Rounsley S."/>
            <person name="Rokhsar D.S."/>
        </authorList>
    </citation>
    <scope>NUCLEOTIDE SEQUENCE [LARGE SCALE GENOMIC DNA]</scope>
    <source>
        <tissue evidence="2">Leaf</tissue>
    </source>
</reference>
<keyword evidence="1" id="KW-0732">Signal</keyword>
<organism evidence="2">
    <name type="scientific">Manihot esculenta</name>
    <name type="common">Cassava</name>
    <name type="synonym">Jatropha manihot</name>
    <dbReference type="NCBI Taxonomy" id="3983"/>
    <lineage>
        <taxon>Eukaryota</taxon>
        <taxon>Viridiplantae</taxon>
        <taxon>Streptophyta</taxon>
        <taxon>Embryophyta</taxon>
        <taxon>Tracheophyta</taxon>
        <taxon>Spermatophyta</taxon>
        <taxon>Magnoliopsida</taxon>
        <taxon>eudicotyledons</taxon>
        <taxon>Gunneridae</taxon>
        <taxon>Pentapetalae</taxon>
        <taxon>rosids</taxon>
        <taxon>fabids</taxon>
        <taxon>Malpighiales</taxon>
        <taxon>Euphorbiaceae</taxon>
        <taxon>Crotonoideae</taxon>
        <taxon>Manihoteae</taxon>
        <taxon>Manihot</taxon>
    </lineage>
</organism>
<evidence type="ECO:0000313" key="2">
    <source>
        <dbReference type="EMBL" id="OAY29486.1"/>
    </source>
</evidence>
<name>A0A2C9UH31_MANES</name>
<accession>A0A2C9UH31</accession>
<gene>
    <name evidence="2" type="ORF">MANES_15G148700</name>
</gene>
<dbReference type="AlphaFoldDB" id="A0A2C9UH31"/>
<evidence type="ECO:0000256" key="1">
    <source>
        <dbReference type="SAM" id="SignalP"/>
    </source>
</evidence>